<reference evidence="3 4" key="1">
    <citation type="submission" date="2019-02" db="EMBL/GenBank/DDBJ databases">
        <title>Deep-cultivation of Planctomycetes and their phenomic and genomic characterization uncovers novel biology.</title>
        <authorList>
            <person name="Wiegand S."/>
            <person name="Jogler M."/>
            <person name="Boedeker C."/>
            <person name="Pinto D."/>
            <person name="Vollmers J."/>
            <person name="Rivas-Marin E."/>
            <person name="Kohn T."/>
            <person name="Peeters S.H."/>
            <person name="Heuer A."/>
            <person name="Rast P."/>
            <person name="Oberbeckmann S."/>
            <person name="Bunk B."/>
            <person name="Jeske O."/>
            <person name="Meyerdierks A."/>
            <person name="Storesund J.E."/>
            <person name="Kallscheuer N."/>
            <person name="Luecker S."/>
            <person name="Lage O.M."/>
            <person name="Pohl T."/>
            <person name="Merkel B.J."/>
            <person name="Hornburger P."/>
            <person name="Mueller R.-W."/>
            <person name="Bruemmer F."/>
            <person name="Labrenz M."/>
            <person name="Spormann A.M."/>
            <person name="Op den Camp H."/>
            <person name="Overmann J."/>
            <person name="Amann R."/>
            <person name="Jetten M.S.M."/>
            <person name="Mascher T."/>
            <person name="Medema M.H."/>
            <person name="Devos D.P."/>
            <person name="Kaster A.-K."/>
            <person name="Ovreas L."/>
            <person name="Rohde M."/>
            <person name="Galperin M.Y."/>
            <person name="Jogler C."/>
        </authorList>
    </citation>
    <scope>NUCLEOTIDE SEQUENCE [LARGE SCALE GENOMIC DNA]</scope>
    <source>
        <strain evidence="3 4">Q31a</strain>
    </source>
</reference>
<accession>A0A518G8U8</accession>
<sequence length="558" mass="61249">MMDGLSTAVEFLPNSVATLFWQRVLLEGPHSCFVHFENNALRESDWLEAGERVGRLCRWLIRQGAKTGDHVASWLPNSYNWICLDLACQTLGVVHVAIDARERPARVQHLVEFCNAHLLVTSELLSELDSHDSASRATNDTRVAIASGADTVHQEARDWERAARAVPAGHAAQMLFTSGSVSQPKGVLLSHESLVTNAAAKLDAAPQCPTDVRLNILPFTHAYARTCELSTWILSGCVLAIADNWIDFVAKAARLQPSLVNLVPHLARKLAGLLEQDPRALGQNLRLLQVGGAPLTPELWYRLDSLGLPPVQGYGLTEAGPVVCSNRVGQQRPGTIGPPVRGVEIRVDAENILCVRGPNIMLGYWNAANQTATAIRDGWLVTGDLAEIDSDGYVRIVGRVSNQIVLTTGYKVNPEELEQKLLHDERLEQVLIVGEGRAELGVLVQLSRVGERLLDAELPAHERPSPGRSAMPGTQPGSRVLRSSDRDVQRERLGEEILSRMSLLLSELPQHMHPRRIAFFPVPPSAEQGTTTLKGTLCRQVALARYRECIDNLFASVR</sequence>
<dbReference type="PANTHER" id="PTHR43767:SF1">
    <property type="entry name" value="NONRIBOSOMAL PEPTIDE SYNTHASE PES1 (EUROFUNG)-RELATED"/>
    <property type="match status" value="1"/>
</dbReference>
<dbReference type="Pfam" id="PF23562">
    <property type="entry name" value="AMP-binding_C_3"/>
    <property type="match status" value="1"/>
</dbReference>
<dbReference type="AlphaFoldDB" id="A0A518G8U8"/>
<dbReference type="KEGG" id="ahel:Q31a_33110"/>
<dbReference type="SUPFAM" id="SSF56801">
    <property type="entry name" value="Acetyl-CoA synthetase-like"/>
    <property type="match status" value="1"/>
</dbReference>
<name>A0A518G8U8_9BACT</name>
<evidence type="ECO:0000313" key="3">
    <source>
        <dbReference type="EMBL" id="QDV24989.1"/>
    </source>
</evidence>
<dbReference type="InterPro" id="IPR000873">
    <property type="entry name" value="AMP-dep_synth/lig_dom"/>
</dbReference>
<protein>
    <submittedName>
        <fullName evidence="3">Long-chain-fatty-acid--CoA ligase</fullName>
        <ecNumber evidence="3">6.2.1.3</ecNumber>
    </submittedName>
</protein>
<dbReference type="PANTHER" id="PTHR43767">
    <property type="entry name" value="LONG-CHAIN-FATTY-ACID--COA LIGASE"/>
    <property type="match status" value="1"/>
</dbReference>
<dbReference type="Proteomes" id="UP000318017">
    <property type="component" value="Chromosome"/>
</dbReference>
<feature type="domain" description="AMP-dependent synthetase/ligase" evidence="2">
    <location>
        <begin position="46"/>
        <end position="365"/>
    </location>
</feature>
<proteinExistence type="predicted"/>
<keyword evidence="4" id="KW-1185">Reference proteome</keyword>
<dbReference type="Gene3D" id="3.40.50.12780">
    <property type="entry name" value="N-terminal domain of ligase-like"/>
    <property type="match status" value="1"/>
</dbReference>
<feature type="region of interest" description="Disordered" evidence="1">
    <location>
        <begin position="458"/>
        <end position="488"/>
    </location>
</feature>
<dbReference type="Pfam" id="PF00501">
    <property type="entry name" value="AMP-binding"/>
    <property type="match status" value="1"/>
</dbReference>
<evidence type="ECO:0000256" key="1">
    <source>
        <dbReference type="SAM" id="MobiDB-lite"/>
    </source>
</evidence>
<dbReference type="EC" id="6.2.1.3" evidence="3"/>
<evidence type="ECO:0000313" key="4">
    <source>
        <dbReference type="Proteomes" id="UP000318017"/>
    </source>
</evidence>
<gene>
    <name evidence="3" type="primary">lcfB_1</name>
    <name evidence="3" type="ORF">Q31a_33110</name>
</gene>
<dbReference type="EMBL" id="CP036298">
    <property type="protein sequence ID" value="QDV24989.1"/>
    <property type="molecule type" value="Genomic_DNA"/>
</dbReference>
<keyword evidence="3" id="KW-0436">Ligase</keyword>
<dbReference type="InterPro" id="IPR050237">
    <property type="entry name" value="ATP-dep_AMP-bd_enzyme"/>
</dbReference>
<dbReference type="OrthoDB" id="9778383at2"/>
<organism evidence="3 4">
    <name type="scientific">Aureliella helgolandensis</name>
    <dbReference type="NCBI Taxonomy" id="2527968"/>
    <lineage>
        <taxon>Bacteria</taxon>
        <taxon>Pseudomonadati</taxon>
        <taxon>Planctomycetota</taxon>
        <taxon>Planctomycetia</taxon>
        <taxon>Pirellulales</taxon>
        <taxon>Pirellulaceae</taxon>
        <taxon>Aureliella</taxon>
    </lineage>
</organism>
<dbReference type="InterPro" id="IPR042099">
    <property type="entry name" value="ANL_N_sf"/>
</dbReference>
<evidence type="ECO:0000259" key="2">
    <source>
        <dbReference type="Pfam" id="PF00501"/>
    </source>
</evidence>
<dbReference type="GO" id="GO:0004467">
    <property type="term" value="F:long-chain fatty acid-CoA ligase activity"/>
    <property type="evidence" value="ECO:0007669"/>
    <property type="project" value="UniProtKB-EC"/>
</dbReference>